<sequence>MGTSKFFSSLTVIFTFPEGISFALATRMIITKIRIINKKTTTLVKMVIPPELINNTFIVYTVLYIENLGD</sequence>
<gene>
    <name evidence="2" type="ORF">SDC9_152617</name>
</gene>
<feature type="transmembrane region" description="Helical" evidence="1">
    <location>
        <begin position="6"/>
        <end position="30"/>
    </location>
</feature>
<dbReference type="AlphaFoldDB" id="A0A645EU41"/>
<proteinExistence type="predicted"/>
<protein>
    <submittedName>
        <fullName evidence="2">Uncharacterized protein</fullName>
    </submittedName>
</protein>
<reference evidence="2" key="1">
    <citation type="submission" date="2019-08" db="EMBL/GenBank/DDBJ databases">
        <authorList>
            <person name="Kucharzyk K."/>
            <person name="Murdoch R.W."/>
            <person name="Higgins S."/>
            <person name="Loffler F."/>
        </authorList>
    </citation>
    <scope>NUCLEOTIDE SEQUENCE</scope>
</reference>
<comment type="caution">
    <text evidence="2">The sequence shown here is derived from an EMBL/GenBank/DDBJ whole genome shotgun (WGS) entry which is preliminary data.</text>
</comment>
<keyword evidence="1" id="KW-0472">Membrane</keyword>
<keyword evidence="1" id="KW-1133">Transmembrane helix</keyword>
<name>A0A645EU41_9ZZZZ</name>
<keyword evidence="1" id="KW-0812">Transmembrane</keyword>
<evidence type="ECO:0000256" key="1">
    <source>
        <dbReference type="SAM" id="Phobius"/>
    </source>
</evidence>
<organism evidence="2">
    <name type="scientific">bioreactor metagenome</name>
    <dbReference type="NCBI Taxonomy" id="1076179"/>
    <lineage>
        <taxon>unclassified sequences</taxon>
        <taxon>metagenomes</taxon>
        <taxon>ecological metagenomes</taxon>
    </lineage>
</organism>
<accession>A0A645EU41</accession>
<dbReference type="EMBL" id="VSSQ01051284">
    <property type="protein sequence ID" value="MPN05367.1"/>
    <property type="molecule type" value="Genomic_DNA"/>
</dbReference>
<evidence type="ECO:0000313" key="2">
    <source>
        <dbReference type="EMBL" id="MPN05367.1"/>
    </source>
</evidence>